<dbReference type="InterPro" id="IPR032710">
    <property type="entry name" value="NTF2-like_dom_sf"/>
</dbReference>
<organism evidence="3 4">
    <name type="scientific">Durusdinium trenchii</name>
    <dbReference type="NCBI Taxonomy" id="1381693"/>
    <lineage>
        <taxon>Eukaryota</taxon>
        <taxon>Sar</taxon>
        <taxon>Alveolata</taxon>
        <taxon>Dinophyceae</taxon>
        <taxon>Suessiales</taxon>
        <taxon>Symbiodiniaceae</taxon>
        <taxon>Durusdinium</taxon>
    </lineage>
</organism>
<dbReference type="Proteomes" id="UP001642464">
    <property type="component" value="Unassembled WGS sequence"/>
</dbReference>
<reference evidence="3 4" key="1">
    <citation type="submission" date="2024-02" db="EMBL/GenBank/DDBJ databases">
        <authorList>
            <person name="Chen Y."/>
            <person name="Shah S."/>
            <person name="Dougan E. K."/>
            <person name="Thang M."/>
            <person name="Chan C."/>
        </authorList>
    </citation>
    <scope>NUCLEOTIDE SEQUENCE [LARGE SCALE GENOMIC DNA]</scope>
</reference>
<protein>
    <submittedName>
        <fullName evidence="3">UPF0225 protein VV1_2912</fullName>
    </submittedName>
</protein>
<proteinExistence type="predicted"/>
<evidence type="ECO:0000313" key="4">
    <source>
        <dbReference type="Proteomes" id="UP001642464"/>
    </source>
</evidence>
<accession>A0ABP0K0C7</accession>
<keyword evidence="4" id="KW-1185">Reference proteome</keyword>
<evidence type="ECO:0000256" key="1">
    <source>
        <dbReference type="SAM" id="SignalP"/>
    </source>
</evidence>
<feature type="domain" description="YchJ-like middle NTF2-like" evidence="2">
    <location>
        <begin position="84"/>
        <end position="189"/>
    </location>
</feature>
<dbReference type="Pfam" id="PF17775">
    <property type="entry name" value="YchJ_M-like"/>
    <property type="match status" value="1"/>
</dbReference>
<comment type="caution">
    <text evidence="3">The sequence shown here is derived from an EMBL/GenBank/DDBJ whole genome shotgun (WGS) entry which is preliminary data.</text>
</comment>
<name>A0ABP0K0C7_9DINO</name>
<sequence>MRMKWISFSLWLCALCCCSSWGMSMPILGSRVMLNAKGLSACAVFANVFGAAKEKAPMMCPCLSGKLYKLCCRGSHKDPSSVASPEQLARARYSALALKKYDFLIDTTHHSHPEYQEDRESWKKTMARNNRGVRYVGLNITGSESRAEGTHAVTIEAASEPEKMDDLPKVLLVRECSIYRYEGTWQYAKAEELKREVVQGAGSARQLSGAKVDGH</sequence>
<dbReference type="InterPro" id="IPR048469">
    <property type="entry name" value="YchJ-like_M"/>
</dbReference>
<gene>
    <name evidence="3" type="ORF">SCF082_LOCUS14756</name>
</gene>
<evidence type="ECO:0000259" key="2">
    <source>
        <dbReference type="Pfam" id="PF17775"/>
    </source>
</evidence>
<dbReference type="Gene3D" id="3.10.450.50">
    <property type="match status" value="1"/>
</dbReference>
<evidence type="ECO:0000313" key="3">
    <source>
        <dbReference type="EMBL" id="CAK9020042.1"/>
    </source>
</evidence>
<feature type="signal peptide" evidence="1">
    <location>
        <begin position="1"/>
        <end position="24"/>
    </location>
</feature>
<dbReference type="SUPFAM" id="SSF54427">
    <property type="entry name" value="NTF2-like"/>
    <property type="match status" value="1"/>
</dbReference>
<dbReference type="EMBL" id="CAXAMM010009335">
    <property type="protein sequence ID" value="CAK9020042.1"/>
    <property type="molecule type" value="Genomic_DNA"/>
</dbReference>
<feature type="chain" id="PRO_5046495203" evidence="1">
    <location>
        <begin position="25"/>
        <end position="215"/>
    </location>
</feature>
<keyword evidence="1" id="KW-0732">Signal</keyword>